<dbReference type="EMBL" id="KZ825313">
    <property type="protein sequence ID" value="RAH50732.1"/>
    <property type="molecule type" value="Genomic_DNA"/>
</dbReference>
<keyword evidence="2" id="KW-1185">Reference proteome</keyword>
<evidence type="ECO:0000313" key="2">
    <source>
        <dbReference type="Proteomes" id="UP000249057"/>
    </source>
</evidence>
<dbReference type="Proteomes" id="UP000249057">
    <property type="component" value="Unassembled WGS sequence"/>
</dbReference>
<gene>
    <name evidence="1" type="ORF">BO95DRAFT_160626</name>
</gene>
<sequence>MPKKPAPPPTTTSKPNPKPKPKTKQSPATIPPNASPTAQTRIPWPPLTPSPKNPFYHPTKPTLHLLIPNQAYIIPEFFPAPLCKTYTTFLASLPLVTTPNKPKKGDAVRVNDRFQVQDDGFAAQLWEYTCLQRCVTGKTNPVEERLYSYDDDAEEEGAGQIDREEDDLSKNGMWGGEPLGLNGNIRIYRYTKGQFFDKHYDDSNSLTFNTPEQPARPARTTWTLLIYLTACEGGETIFYPEPTRKDRNPQPVSVKPVPGMALLHRHGEHCMLHEGAEVRSGEKWVLRSDLVVAR</sequence>
<reference evidence="1" key="1">
    <citation type="submission" date="2018-02" db="EMBL/GenBank/DDBJ databases">
        <title>The genomes of Aspergillus section Nigri reveals drivers in fungal speciation.</title>
        <authorList>
            <consortium name="DOE Joint Genome Institute"/>
            <person name="Vesth T.C."/>
            <person name="Nybo J."/>
            <person name="Theobald S."/>
            <person name="Brandl J."/>
            <person name="Frisvad J.C."/>
            <person name="Nielsen K.F."/>
            <person name="Lyhne E.K."/>
            <person name="Kogle M.E."/>
            <person name="Kuo A."/>
            <person name="Riley R."/>
            <person name="Clum A."/>
            <person name="Nolan M."/>
            <person name="Lipzen A."/>
            <person name="Salamov A."/>
            <person name="Henrissat B."/>
            <person name="Wiebenga A."/>
            <person name="De vries R.P."/>
            <person name="Grigoriev I.V."/>
            <person name="Mortensen U.H."/>
            <person name="Andersen M.R."/>
            <person name="Baker S.E."/>
        </authorList>
    </citation>
    <scope>NUCLEOTIDE SEQUENCE</scope>
    <source>
        <strain evidence="1">CBS 621.78</strain>
    </source>
</reference>
<evidence type="ECO:0000313" key="1">
    <source>
        <dbReference type="EMBL" id="RAH50732.1"/>
    </source>
</evidence>
<accession>A0ACD1GNE7</accession>
<organism evidence="1 2">
    <name type="scientific">Aspergillus brunneoviolaceus CBS 621.78</name>
    <dbReference type="NCBI Taxonomy" id="1450534"/>
    <lineage>
        <taxon>Eukaryota</taxon>
        <taxon>Fungi</taxon>
        <taxon>Dikarya</taxon>
        <taxon>Ascomycota</taxon>
        <taxon>Pezizomycotina</taxon>
        <taxon>Eurotiomycetes</taxon>
        <taxon>Eurotiomycetidae</taxon>
        <taxon>Eurotiales</taxon>
        <taxon>Aspergillaceae</taxon>
        <taxon>Aspergillus</taxon>
        <taxon>Aspergillus subgen. Circumdati</taxon>
    </lineage>
</organism>
<protein>
    <submittedName>
        <fullName evidence="1">Uncharacterized protein</fullName>
    </submittedName>
</protein>
<proteinExistence type="predicted"/>
<name>A0ACD1GNE7_9EURO</name>